<dbReference type="PANTHER" id="PTHR20935:SF0">
    <property type="entry name" value="SERINE_THREONINE-PROTEIN PHOSPHATASE PGAM5, MITOCHONDRIAL"/>
    <property type="match status" value="1"/>
</dbReference>
<reference evidence="7" key="1">
    <citation type="submission" date="2018-11" db="EMBL/GenBank/DDBJ databases">
        <authorList>
            <person name="Alioto T."/>
            <person name="Alioto T."/>
        </authorList>
    </citation>
    <scope>NUCLEOTIDE SEQUENCE</scope>
</reference>
<dbReference type="PANTHER" id="PTHR20935">
    <property type="entry name" value="PHOSPHOGLYCERATE MUTASE-RELATED"/>
    <property type="match status" value="1"/>
</dbReference>
<dbReference type="Gene3D" id="3.40.50.1240">
    <property type="entry name" value="Phosphoglycerate mutase-like"/>
    <property type="match status" value="1"/>
</dbReference>
<keyword evidence="6" id="KW-0732">Signal</keyword>
<organism evidence="7 8">
    <name type="scientific">Mytilus galloprovincialis</name>
    <name type="common">Mediterranean mussel</name>
    <dbReference type="NCBI Taxonomy" id="29158"/>
    <lineage>
        <taxon>Eukaryota</taxon>
        <taxon>Metazoa</taxon>
        <taxon>Spiralia</taxon>
        <taxon>Lophotrochozoa</taxon>
        <taxon>Mollusca</taxon>
        <taxon>Bivalvia</taxon>
        <taxon>Autobranchia</taxon>
        <taxon>Pteriomorphia</taxon>
        <taxon>Mytilida</taxon>
        <taxon>Mytiloidea</taxon>
        <taxon>Mytilidae</taxon>
        <taxon>Mytilinae</taxon>
        <taxon>Mytilus</taxon>
    </lineage>
</organism>
<accession>A0A8B6HT80</accession>
<keyword evidence="3 7" id="KW-0378">Hydrolase</keyword>
<dbReference type="SUPFAM" id="SSF53254">
    <property type="entry name" value="Phosphoglycerate mutase-like"/>
    <property type="match status" value="1"/>
</dbReference>
<dbReference type="Proteomes" id="UP000596742">
    <property type="component" value="Unassembled WGS sequence"/>
</dbReference>
<dbReference type="InterPro" id="IPR051021">
    <property type="entry name" value="Mito_Ser/Thr_phosphatase"/>
</dbReference>
<proteinExistence type="inferred from homology"/>
<evidence type="ECO:0000256" key="5">
    <source>
        <dbReference type="ARBA" id="ARBA00040722"/>
    </source>
</evidence>
<dbReference type="SMART" id="SM00855">
    <property type="entry name" value="PGAM"/>
    <property type="match status" value="1"/>
</dbReference>
<dbReference type="GO" id="GO:0005739">
    <property type="term" value="C:mitochondrion"/>
    <property type="evidence" value="ECO:0007669"/>
    <property type="project" value="TreeGrafter"/>
</dbReference>
<evidence type="ECO:0000313" key="7">
    <source>
        <dbReference type="EMBL" id="VDI83847.1"/>
    </source>
</evidence>
<dbReference type="CDD" id="cd07067">
    <property type="entry name" value="HP_PGM_like"/>
    <property type="match status" value="1"/>
</dbReference>
<dbReference type="GO" id="GO:0090141">
    <property type="term" value="P:positive regulation of mitochondrial fission"/>
    <property type="evidence" value="ECO:0007669"/>
    <property type="project" value="TreeGrafter"/>
</dbReference>
<feature type="chain" id="PRO_5032630649" description="Serine/threonine-protein phosphatase PGAM5, mitochondrial" evidence="6">
    <location>
        <begin position="16"/>
        <end position="272"/>
    </location>
</feature>
<protein>
    <recommendedName>
        <fullName evidence="4">Serine/threonine-protein phosphatase PGAM5, mitochondrial</fullName>
        <ecNumber evidence="2">3.1.3.16</ecNumber>
    </recommendedName>
    <alternativeName>
        <fullName evidence="5">Serine/threonine-protein phosphatase Pgam5, mitochondrial</fullName>
    </alternativeName>
</protein>
<evidence type="ECO:0000256" key="2">
    <source>
        <dbReference type="ARBA" id="ARBA00013081"/>
    </source>
</evidence>
<gene>
    <name evidence="7" type="ORF">MGAL_10B062420</name>
</gene>
<dbReference type="OrthoDB" id="2118094at2759"/>
<name>A0A8B6HT80_MYTGA</name>
<evidence type="ECO:0000256" key="1">
    <source>
        <dbReference type="ARBA" id="ARBA00006717"/>
    </source>
</evidence>
<dbReference type="InterPro" id="IPR013078">
    <property type="entry name" value="His_Pase_superF_clade-1"/>
</dbReference>
<dbReference type="EMBL" id="UYJE01010508">
    <property type="protein sequence ID" value="VDI83847.1"/>
    <property type="molecule type" value="Genomic_DNA"/>
</dbReference>
<feature type="signal peptide" evidence="6">
    <location>
        <begin position="1"/>
        <end position="15"/>
    </location>
</feature>
<evidence type="ECO:0000256" key="3">
    <source>
        <dbReference type="ARBA" id="ARBA00022801"/>
    </source>
</evidence>
<dbReference type="AlphaFoldDB" id="A0A8B6HT80"/>
<dbReference type="EC" id="3.1.3.16" evidence="2"/>
<dbReference type="Pfam" id="PF00300">
    <property type="entry name" value="His_Phos_1"/>
    <property type="match status" value="1"/>
</dbReference>
<sequence>MKWRKLISVPTVAIAVWCGAFVSEKKQNILAPWILPIDGHSSVKWDANWDGRHGISTKVRNTTETQDTSAKRSPRVRRHIFLVRHGQYKVQGRTDLEQSLTSLGERQADLAGKRLQEYGYTYTRLVSSSMTRAKDTARIIKETINAIRTVETDLLTEGAPIKPEPTVDGWNPDIDPFYQDSVRIEAAFRHFIHRPDTTQTEDTYEILVCHANVIRALQLPPEAWLRMSLNHGSITWLTVLNTGDVVLKQYGDTGFMPIEDCTTYNFPEDVWE</sequence>
<keyword evidence="8" id="KW-1185">Reference proteome</keyword>
<comment type="similarity">
    <text evidence="1">Belongs to the phosphoglycerate mutase family. BPG-dependent PGAM subfamily.</text>
</comment>
<evidence type="ECO:0000256" key="4">
    <source>
        <dbReference type="ARBA" id="ARBA00039765"/>
    </source>
</evidence>
<evidence type="ECO:0000256" key="6">
    <source>
        <dbReference type="SAM" id="SignalP"/>
    </source>
</evidence>
<dbReference type="InterPro" id="IPR029033">
    <property type="entry name" value="His_PPase_superfam"/>
</dbReference>
<comment type="caution">
    <text evidence="7">The sequence shown here is derived from an EMBL/GenBank/DDBJ whole genome shotgun (WGS) entry which is preliminary data.</text>
</comment>
<evidence type="ECO:0000313" key="8">
    <source>
        <dbReference type="Proteomes" id="UP000596742"/>
    </source>
</evidence>
<dbReference type="GO" id="GO:0004722">
    <property type="term" value="F:protein serine/threonine phosphatase activity"/>
    <property type="evidence" value="ECO:0007669"/>
    <property type="project" value="UniProtKB-EC"/>
</dbReference>